<dbReference type="GO" id="GO:0006979">
    <property type="term" value="P:response to oxidative stress"/>
    <property type="evidence" value="ECO:0007669"/>
    <property type="project" value="InterPro"/>
</dbReference>
<reference evidence="10 11" key="1">
    <citation type="submission" date="2017-07" db="EMBL/GenBank/DDBJ databases">
        <title>Leptospira spp. isolated from tropical soils.</title>
        <authorList>
            <person name="Thibeaux R."/>
            <person name="Iraola G."/>
            <person name="Ferres I."/>
            <person name="Bierque E."/>
            <person name="Girault D."/>
            <person name="Soupe-Gilbert M.-E."/>
            <person name="Picardeau M."/>
            <person name="Goarant C."/>
        </authorList>
    </citation>
    <scope>NUCLEOTIDE SEQUENCE [LARGE SCALE GENOMIC DNA]</scope>
    <source>
        <strain evidence="9 11">FH1-B-B1</strain>
        <strain evidence="8 10">FH1-B-C1</strain>
    </source>
</reference>
<feature type="binding site" evidence="6">
    <location>
        <position position="87"/>
    </location>
    <ligand>
        <name>Zn(2+)</name>
        <dbReference type="ChEBI" id="CHEBI:29105"/>
    </ligand>
</feature>
<dbReference type="GO" id="GO:0030091">
    <property type="term" value="P:protein repair"/>
    <property type="evidence" value="ECO:0007669"/>
    <property type="project" value="InterPro"/>
</dbReference>
<dbReference type="Gene3D" id="2.170.150.20">
    <property type="entry name" value="Peptide methionine sulfoxide reductase"/>
    <property type="match status" value="1"/>
</dbReference>
<feature type="domain" description="MsrB" evidence="7">
    <location>
        <begin position="48"/>
        <end position="170"/>
    </location>
</feature>
<evidence type="ECO:0000313" key="10">
    <source>
        <dbReference type="Proteomes" id="UP000231962"/>
    </source>
</evidence>
<dbReference type="InterPro" id="IPR028427">
    <property type="entry name" value="Met_Sox_Rdtase_MsrB"/>
</dbReference>
<dbReference type="InterPro" id="IPR002579">
    <property type="entry name" value="Met_Sox_Rdtase_MsrB_dom"/>
</dbReference>
<dbReference type="AlphaFoldDB" id="A0A2M9ZT29"/>
<keyword evidence="3 6" id="KW-0862">Zinc</keyword>
<dbReference type="GO" id="GO:0033743">
    <property type="term" value="F:peptide-methionine (R)-S-oxide reductase activity"/>
    <property type="evidence" value="ECO:0007669"/>
    <property type="project" value="UniProtKB-UniRule"/>
</dbReference>
<keyword evidence="10" id="KW-1185">Reference proteome</keyword>
<name>A0A2M9ZT29_9LEPT</name>
<comment type="caution">
    <text evidence="9">The sequence shown here is derived from an EMBL/GenBank/DDBJ whole genome shotgun (WGS) entry which is preliminary data.</text>
</comment>
<dbReference type="GO" id="GO:0005737">
    <property type="term" value="C:cytoplasm"/>
    <property type="evidence" value="ECO:0007669"/>
    <property type="project" value="TreeGrafter"/>
</dbReference>
<accession>A0A2M9ZT29</accession>
<feature type="binding site" evidence="6">
    <location>
        <position position="90"/>
    </location>
    <ligand>
        <name>Zn(2+)</name>
        <dbReference type="ChEBI" id="CHEBI:29105"/>
    </ligand>
</feature>
<organism evidence="9 11">
    <name type="scientific">Leptospira perolatii</name>
    <dbReference type="NCBI Taxonomy" id="2023191"/>
    <lineage>
        <taxon>Bacteria</taxon>
        <taxon>Pseudomonadati</taxon>
        <taxon>Spirochaetota</taxon>
        <taxon>Spirochaetia</taxon>
        <taxon>Leptospirales</taxon>
        <taxon>Leptospiraceae</taxon>
        <taxon>Leptospira</taxon>
    </lineage>
</organism>
<dbReference type="EMBL" id="NPDZ01000001">
    <property type="protein sequence ID" value="PJZ75129.1"/>
    <property type="molecule type" value="Genomic_DNA"/>
</dbReference>
<evidence type="ECO:0000313" key="9">
    <source>
        <dbReference type="EMBL" id="PJZ75129.1"/>
    </source>
</evidence>
<dbReference type="OrthoDB" id="4174719at2"/>
<dbReference type="EMBL" id="NPDY01000016">
    <property type="protein sequence ID" value="PJZ68774.1"/>
    <property type="molecule type" value="Genomic_DNA"/>
</dbReference>
<keyword evidence="2 6" id="KW-0479">Metal-binding</keyword>
<keyword evidence="4 6" id="KW-0560">Oxidoreductase</keyword>
<dbReference type="FunFam" id="2.170.150.20:FF:000001">
    <property type="entry name" value="Peptide methionine sulfoxide reductase MsrB"/>
    <property type="match status" value="1"/>
</dbReference>
<evidence type="ECO:0000256" key="4">
    <source>
        <dbReference type="ARBA" id="ARBA00023002"/>
    </source>
</evidence>
<evidence type="ECO:0000256" key="6">
    <source>
        <dbReference type="HAMAP-Rule" id="MF_01400"/>
    </source>
</evidence>
<proteinExistence type="inferred from homology"/>
<comment type="cofactor">
    <cofactor evidence="6">
        <name>Zn(2+)</name>
        <dbReference type="ChEBI" id="CHEBI:29105"/>
    </cofactor>
    <text evidence="6">Binds 1 zinc ion per subunit. The zinc ion is important for the structural integrity of the protein.</text>
</comment>
<evidence type="ECO:0000313" key="8">
    <source>
        <dbReference type="EMBL" id="PJZ68774.1"/>
    </source>
</evidence>
<dbReference type="EC" id="1.8.4.12" evidence="6"/>
<dbReference type="PANTHER" id="PTHR10173">
    <property type="entry name" value="METHIONINE SULFOXIDE REDUCTASE"/>
    <property type="match status" value="1"/>
</dbReference>
<dbReference type="GO" id="GO:0008270">
    <property type="term" value="F:zinc ion binding"/>
    <property type="evidence" value="ECO:0007669"/>
    <property type="project" value="UniProtKB-UniRule"/>
</dbReference>
<dbReference type="Proteomes" id="UP000231990">
    <property type="component" value="Unassembled WGS sequence"/>
</dbReference>
<dbReference type="Proteomes" id="UP000231962">
    <property type="component" value="Unassembled WGS sequence"/>
</dbReference>
<evidence type="ECO:0000256" key="1">
    <source>
        <dbReference type="ARBA" id="ARBA00007174"/>
    </source>
</evidence>
<feature type="binding site" evidence="6">
    <location>
        <position position="136"/>
    </location>
    <ligand>
        <name>Zn(2+)</name>
        <dbReference type="ChEBI" id="CHEBI:29105"/>
    </ligand>
</feature>
<comment type="catalytic activity">
    <reaction evidence="5 6">
        <text>L-methionyl-[protein] + [thioredoxin]-disulfide + H2O = L-methionyl-(R)-S-oxide-[protein] + [thioredoxin]-dithiol</text>
        <dbReference type="Rhea" id="RHEA:24164"/>
        <dbReference type="Rhea" id="RHEA-COMP:10698"/>
        <dbReference type="Rhea" id="RHEA-COMP:10700"/>
        <dbReference type="Rhea" id="RHEA-COMP:12313"/>
        <dbReference type="Rhea" id="RHEA-COMP:12314"/>
        <dbReference type="ChEBI" id="CHEBI:15377"/>
        <dbReference type="ChEBI" id="CHEBI:16044"/>
        <dbReference type="ChEBI" id="CHEBI:29950"/>
        <dbReference type="ChEBI" id="CHEBI:45764"/>
        <dbReference type="ChEBI" id="CHEBI:50058"/>
        <dbReference type="EC" id="1.8.4.12"/>
    </reaction>
</comment>
<dbReference type="PANTHER" id="PTHR10173:SF52">
    <property type="entry name" value="METHIONINE-R-SULFOXIDE REDUCTASE B1"/>
    <property type="match status" value="1"/>
</dbReference>
<evidence type="ECO:0000256" key="3">
    <source>
        <dbReference type="ARBA" id="ARBA00022833"/>
    </source>
</evidence>
<evidence type="ECO:0000256" key="5">
    <source>
        <dbReference type="ARBA" id="ARBA00048488"/>
    </source>
</evidence>
<gene>
    <name evidence="6 9" type="primary">msrB</name>
    <name evidence="8" type="ORF">CH360_14590</name>
    <name evidence="9" type="ORF">CH373_03710</name>
</gene>
<dbReference type="InterPro" id="IPR011057">
    <property type="entry name" value="Mss4-like_sf"/>
</dbReference>
<dbReference type="SUPFAM" id="SSF51316">
    <property type="entry name" value="Mss4-like"/>
    <property type="match status" value="1"/>
</dbReference>
<protein>
    <recommendedName>
        <fullName evidence="6">Peptide methionine sulfoxide reductase MsrB</fullName>
        <ecNumber evidence="6">1.8.4.12</ecNumber>
    </recommendedName>
    <alternativeName>
        <fullName evidence="6">Peptide-methionine (R)-S-oxide reductase</fullName>
    </alternativeName>
</protein>
<evidence type="ECO:0000313" key="11">
    <source>
        <dbReference type="Proteomes" id="UP000231990"/>
    </source>
</evidence>
<dbReference type="HAMAP" id="MF_01400">
    <property type="entry name" value="MsrB"/>
    <property type="match status" value="1"/>
</dbReference>
<dbReference type="Pfam" id="PF01641">
    <property type="entry name" value="SelR"/>
    <property type="match status" value="1"/>
</dbReference>
<dbReference type="PROSITE" id="PS51790">
    <property type="entry name" value="MSRB"/>
    <property type="match status" value="1"/>
</dbReference>
<feature type="binding site" evidence="6">
    <location>
        <position position="139"/>
    </location>
    <ligand>
        <name>Zn(2+)</name>
        <dbReference type="ChEBI" id="CHEBI:29105"/>
    </ligand>
</feature>
<sequence>MGQGVAGKAIVVYSILLFLVAGGCSPQFGDPNQKSKGGKMKYEVQKTEEEWRKILSEEQYQILRDKGTERAFTGEYYHNKEKGTYLCAACGAELFKSDAKYESGSGWPSFYQPANNKNVASETDNSHGMTRVEVHCSRCGGHLGHVFPDGPAPTGKRYCINSVSLKFKKEAK</sequence>
<feature type="active site" description="Nucleophile" evidence="6">
    <location>
        <position position="159"/>
    </location>
</feature>
<dbReference type="NCBIfam" id="TIGR00357">
    <property type="entry name" value="peptide-methionine (R)-S-oxide reductase MsrB"/>
    <property type="match status" value="1"/>
</dbReference>
<comment type="similarity">
    <text evidence="1 6">Belongs to the MsrB Met sulfoxide reductase family.</text>
</comment>
<evidence type="ECO:0000256" key="2">
    <source>
        <dbReference type="ARBA" id="ARBA00022723"/>
    </source>
</evidence>
<evidence type="ECO:0000259" key="7">
    <source>
        <dbReference type="PROSITE" id="PS51790"/>
    </source>
</evidence>